<feature type="compositionally biased region" description="Basic and acidic residues" evidence="6">
    <location>
        <begin position="1360"/>
        <end position="1369"/>
    </location>
</feature>
<dbReference type="Pfam" id="PF13191">
    <property type="entry name" value="AAA_16"/>
    <property type="match status" value="1"/>
</dbReference>
<keyword evidence="2 5" id="KW-0378">Hydrolase</keyword>
<feature type="short sequence motif" description="GXSXG" evidence="5">
    <location>
        <begin position="925"/>
        <end position="929"/>
    </location>
</feature>
<evidence type="ECO:0000256" key="3">
    <source>
        <dbReference type="ARBA" id="ARBA00022963"/>
    </source>
</evidence>
<feature type="region of interest" description="Disordered" evidence="6">
    <location>
        <begin position="315"/>
        <end position="343"/>
    </location>
</feature>
<feature type="domain" description="PNPLA" evidence="7">
    <location>
        <begin position="894"/>
        <end position="1101"/>
    </location>
</feature>
<dbReference type="Pfam" id="PF11815">
    <property type="entry name" value="DUF3336"/>
    <property type="match status" value="1"/>
</dbReference>
<evidence type="ECO:0000313" key="9">
    <source>
        <dbReference type="Proteomes" id="UP001203297"/>
    </source>
</evidence>
<feature type="compositionally biased region" description="Polar residues" evidence="6">
    <location>
        <begin position="33"/>
        <end position="66"/>
    </location>
</feature>
<evidence type="ECO:0000256" key="1">
    <source>
        <dbReference type="ARBA" id="ARBA00006104"/>
    </source>
</evidence>
<dbReference type="InterPro" id="IPR050301">
    <property type="entry name" value="NTE"/>
</dbReference>
<name>A0AAD4MD40_9AGAM</name>
<feature type="region of interest" description="Disordered" evidence="6">
    <location>
        <begin position="1"/>
        <end position="118"/>
    </location>
</feature>
<feature type="region of interest" description="Disordered" evidence="6">
    <location>
        <begin position="1311"/>
        <end position="1383"/>
    </location>
</feature>
<gene>
    <name evidence="8" type="ORF">B0F90DRAFT_1813817</name>
</gene>
<reference evidence="8" key="1">
    <citation type="journal article" date="2022" name="New Phytol.">
        <title>Evolutionary transition to the ectomycorrhizal habit in the genomes of a hyperdiverse lineage of mushroom-forming fungi.</title>
        <authorList>
            <person name="Looney B."/>
            <person name="Miyauchi S."/>
            <person name="Morin E."/>
            <person name="Drula E."/>
            <person name="Courty P.E."/>
            <person name="Kohler A."/>
            <person name="Kuo A."/>
            <person name="LaButti K."/>
            <person name="Pangilinan J."/>
            <person name="Lipzen A."/>
            <person name="Riley R."/>
            <person name="Andreopoulos W."/>
            <person name="He G."/>
            <person name="Johnson J."/>
            <person name="Nolan M."/>
            <person name="Tritt A."/>
            <person name="Barry K.W."/>
            <person name="Grigoriev I.V."/>
            <person name="Nagy L.G."/>
            <person name="Hibbett D."/>
            <person name="Henrissat B."/>
            <person name="Matheny P.B."/>
            <person name="Labbe J."/>
            <person name="Martin F.M."/>
        </authorList>
    </citation>
    <scope>NUCLEOTIDE SEQUENCE</scope>
    <source>
        <strain evidence="8">BPL690</strain>
    </source>
</reference>
<accession>A0AAD4MD40</accession>
<dbReference type="CDD" id="cd07232">
    <property type="entry name" value="Pat_PLPL"/>
    <property type="match status" value="1"/>
</dbReference>
<dbReference type="PROSITE" id="PS51635">
    <property type="entry name" value="PNPLA"/>
    <property type="match status" value="1"/>
</dbReference>
<comment type="caution">
    <text evidence="8">The sequence shown here is derived from an EMBL/GenBank/DDBJ whole genome shotgun (WGS) entry which is preliminary data.</text>
</comment>
<dbReference type="Gene3D" id="3.40.1090.10">
    <property type="entry name" value="Cytosolic phospholipase A2 catalytic domain"/>
    <property type="match status" value="2"/>
</dbReference>
<dbReference type="EMBL" id="WTXG01000002">
    <property type="protein sequence ID" value="KAI0306982.1"/>
    <property type="molecule type" value="Genomic_DNA"/>
</dbReference>
<dbReference type="Gene3D" id="3.40.50.300">
    <property type="entry name" value="P-loop containing nucleotide triphosphate hydrolases"/>
    <property type="match status" value="1"/>
</dbReference>
<keyword evidence="9" id="KW-1185">Reference proteome</keyword>
<feature type="compositionally biased region" description="Basic and acidic residues" evidence="6">
    <location>
        <begin position="67"/>
        <end position="88"/>
    </location>
</feature>
<feature type="compositionally biased region" description="Low complexity" evidence="6">
    <location>
        <begin position="172"/>
        <end position="189"/>
    </location>
</feature>
<evidence type="ECO:0000313" key="8">
    <source>
        <dbReference type="EMBL" id="KAI0306982.1"/>
    </source>
</evidence>
<dbReference type="InterPro" id="IPR027417">
    <property type="entry name" value="P-loop_NTPase"/>
</dbReference>
<dbReference type="InterPro" id="IPR002641">
    <property type="entry name" value="PNPLA_dom"/>
</dbReference>
<evidence type="ECO:0000256" key="6">
    <source>
        <dbReference type="SAM" id="MobiDB-lite"/>
    </source>
</evidence>
<comment type="caution">
    <text evidence="5">Lacks conserved residue(s) required for the propagation of feature annotation.</text>
</comment>
<dbReference type="InterPro" id="IPR021771">
    <property type="entry name" value="Triacylglycerol_lipase_N"/>
</dbReference>
<dbReference type="SUPFAM" id="SSF52151">
    <property type="entry name" value="FabD/lysophospholipase-like"/>
    <property type="match status" value="1"/>
</dbReference>
<dbReference type="InterPro" id="IPR016035">
    <property type="entry name" value="Acyl_Trfase/lysoPLipase"/>
</dbReference>
<dbReference type="Pfam" id="PF14629">
    <property type="entry name" value="ORC4_C"/>
    <property type="match status" value="1"/>
</dbReference>
<keyword evidence="3 5" id="KW-0442">Lipid degradation</keyword>
<feature type="compositionally biased region" description="Basic and acidic residues" evidence="6">
    <location>
        <begin position="1323"/>
        <end position="1333"/>
    </location>
</feature>
<dbReference type="GO" id="GO:0004806">
    <property type="term" value="F:triacylglycerol lipase activity"/>
    <property type="evidence" value="ECO:0007669"/>
    <property type="project" value="InterPro"/>
</dbReference>
<evidence type="ECO:0000256" key="5">
    <source>
        <dbReference type="PROSITE-ProRule" id="PRU01161"/>
    </source>
</evidence>
<dbReference type="Pfam" id="PF01734">
    <property type="entry name" value="Patatin"/>
    <property type="match status" value="1"/>
</dbReference>
<evidence type="ECO:0000256" key="2">
    <source>
        <dbReference type="ARBA" id="ARBA00022801"/>
    </source>
</evidence>
<comment type="similarity">
    <text evidence="1">Belongs to the PLPL family.</text>
</comment>
<organism evidence="8 9">
    <name type="scientific">Multifurca ochricompacta</name>
    <dbReference type="NCBI Taxonomy" id="376703"/>
    <lineage>
        <taxon>Eukaryota</taxon>
        <taxon>Fungi</taxon>
        <taxon>Dikarya</taxon>
        <taxon>Basidiomycota</taxon>
        <taxon>Agaricomycotina</taxon>
        <taxon>Agaricomycetes</taxon>
        <taxon>Russulales</taxon>
        <taxon>Russulaceae</taxon>
        <taxon>Multifurca</taxon>
    </lineage>
</organism>
<dbReference type="InterPro" id="IPR032705">
    <property type="entry name" value="ORC4_C"/>
</dbReference>
<sequence>MPATKRKVSTTQIIDEPIATRRRTRSTATQSRKNPSQATHVLPTSSIKSPVPSTSAGSATLLSPTRKQSDTRLTRSKAEALLDVHPEIPHATSLSDQVDDNSEDERSRKVTKKKRAETVSLKTPQLPRVYVEIISPAPRPSKHSTAKVVTDRPSPTPTRSKAFRKVYPPPSRSEISSTIIPSTSRIGPSKPLGRPTLCDASSSPPSCLYAQKRAILHALHYPKTTVLDQGDSSGEPSANAVALEQLKALLAGTLERGEGNSCLLIGPRGSGKSRLLEEALATFSSQPVVIWLSGQVQHNDRLALREIARQLSNQTGRSFDIEEGPDADDELQNATGASDPSIPLPPPSYLPTLISALPTLARPTVLVLESFDLFAIHGRQALLYCLLDTVQSCRADKGSKGIAVVGVTTRVDTINLLEKRVKSRFSGRMLRTAGPGTLDDWMLIARNALTVKLNPPNDEWEVYWRAAVEKFLCDRFVHAALSDTYSLTKDIRMLIRILAQLGVVLSLSPADPLPNASQLRAAVASQRYPAPFPFLNDMSYPAACLLIASAHASTAGHESVTFEMLHDSFQRQARTSQSAPVQVDGGSVGMLARPYFSSGMPDMKLPAVQAFEQLVTTKVFVTVTPVPAGTGKEINDFHRQHEQFPYADEEHMKAFEEALMADDRSLVDYAASSPSQPGSPTVPQPIGSMRIRKVSAMSDFAPVNIKVKNQYTLFADFVSTLRRADRVQLLIGLFIACEFGLYVAIRQVVNAKEWLSAWRGRKGLLRKRLRASRTYQEWKDAAEVLDEFLDFDEWKRSDEDPYYDWRLIRKVKQSLRSLRARNDARGVLGILETCIRNNFAGVESPRLYSETYYGTKDLIECECAQYIRETPHLPNEEKSRFFKNANTNLGLTALCLSGGATFAYYHFGVVKAFLDANLLPRIITGTSAGGLIAAMTCTHTDEELREILVPELANRIDACGEPLSVWAARFWKTGARFDAVDWARKVHNYLQTELRNLQILQSCWFTFGSMTFREAYNKTGRVLNISVVPSDRHSPTKVLNYITAPDTVIWSALLATAAVPGILNPVVLMQKLKNGRIVPWNWGSKFKDGSLRVDIPLQSLHLLFNATHPVVAQANPMSICSSLRREGRQVIRDLDLLPEILGSDWSSVFLQRFDGANTLYGSLSPYQSRMQLIGFSKQDWIRILTDPDPPEMARLLHVGQFVTWPKLHMIENRMRLERQIYLGRKTTKRARQSISGRVSNEPVPPTSAGYQNSITRGIKSLAEASDDDDFDTRTMDAPEGWVAPAQPEEVQLLPSNNASFFSRLRTQSFPGLTSSIRRQTRPFTREEKAERQLETSGSSDSSSTEERPQRRAYHPVVLRNRPDVRRVFTDRQTSASDQEDDDL</sequence>
<evidence type="ECO:0000259" key="7">
    <source>
        <dbReference type="PROSITE" id="PS51635"/>
    </source>
</evidence>
<keyword evidence="4 5" id="KW-0443">Lipid metabolism</keyword>
<proteinExistence type="inferred from homology"/>
<protein>
    <recommendedName>
        <fullName evidence="7">PNPLA domain-containing protein</fullName>
    </recommendedName>
</protein>
<dbReference type="GO" id="GO:0016042">
    <property type="term" value="P:lipid catabolic process"/>
    <property type="evidence" value="ECO:0007669"/>
    <property type="project" value="UniProtKB-UniRule"/>
</dbReference>
<dbReference type="PANTHER" id="PTHR14226">
    <property type="entry name" value="NEUROPATHY TARGET ESTERASE/SWISS CHEESE D.MELANOGASTER"/>
    <property type="match status" value="1"/>
</dbReference>
<feature type="region of interest" description="Disordered" evidence="6">
    <location>
        <begin position="138"/>
        <end position="191"/>
    </location>
</feature>
<dbReference type="GO" id="GO:0006641">
    <property type="term" value="P:triglyceride metabolic process"/>
    <property type="evidence" value="ECO:0007669"/>
    <property type="project" value="UniProtKB-ARBA"/>
</dbReference>
<evidence type="ECO:0000256" key="4">
    <source>
        <dbReference type="ARBA" id="ARBA00023098"/>
    </source>
</evidence>
<feature type="region of interest" description="Disordered" evidence="6">
    <location>
        <begin position="1227"/>
        <end position="1251"/>
    </location>
</feature>
<dbReference type="InterPro" id="IPR041664">
    <property type="entry name" value="AAA_16"/>
</dbReference>
<dbReference type="Proteomes" id="UP001203297">
    <property type="component" value="Unassembled WGS sequence"/>
</dbReference>
<dbReference type="SUPFAM" id="SSF52540">
    <property type="entry name" value="P-loop containing nucleoside triphosphate hydrolases"/>
    <property type="match status" value="1"/>
</dbReference>
<dbReference type="PANTHER" id="PTHR14226:SF66">
    <property type="entry name" value="TRIACYLGLYCEROL LIPASE PTL2"/>
    <property type="match status" value="1"/>
</dbReference>
<feature type="compositionally biased region" description="Acidic residues" evidence="6">
    <location>
        <begin position="321"/>
        <end position="331"/>
    </location>
</feature>
<feature type="active site" description="Nucleophile" evidence="5">
    <location>
        <position position="927"/>
    </location>
</feature>
<feature type="active site" description="Proton acceptor" evidence="5">
    <location>
        <position position="1088"/>
    </location>
</feature>